<dbReference type="PANTHER" id="PTHR24070">
    <property type="entry name" value="RAS, DI-RAS, AND RHEB FAMILY MEMBERS OF SMALL GTPASE SUPERFAMILY"/>
    <property type="match status" value="1"/>
</dbReference>
<keyword evidence="6" id="KW-0547">Nucleotide-binding</keyword>
<dbReference type="EC" id="3.6.5.2" evidence="3"/>
<dbReference type="InterPro" id="IPR001806">
    <property type="entry name" value="Small_GTPase"/>
</dbReference>
<evidence type="ECO:0000256" key="3">
    <source>
        <dbReference type="ARBA" id="ARBA00011984"/>
    </source>
</evidence>
<dbReference type="PROSITE" id="PS51420">
    <property type="entry name" value="RHO"/>
    <property type="match status" value="1"/>
</dbReference>
<proteinExistence type="inferred from homology"/>
<feature type="compositionally biased region" description="Basic residues" evidence="14">
    <location>
        <begin position="237"/>
        <end position="248"/>
    </location>
</feature>
<keyword evidence="5" id="KW-0488">Methylation</keyword>
<dbReference type="SMART" id="SM00174">
    <property type="entry name" value="RHO"/>
    <property type="match status" value="1"/>
</dbReference>
<accession>A0A642URB5</accession>
<keyword evidence="8" id="KW-0342">GTP-binding</keyword>
<feature type="compositionally biased region" description="Low complexity" evidence="14">
    <location>
        <begin position="179"/>
        <end position="192"/>
    </location>
</feature>
<evidence type="ECO:0000256" key="11">
    <source>
        <dbReference type="ARBA" id="ARBA00023289"/>
    </source>
</evidence>
<evidence type="ECO:0000256" key="9">
    <source>
        <dbReference type="ARBA" id="ARBA00023136"/>
    </source>
</evidence>
<evidence type="ECO:0000256" key="5">
    <source>
        <dbReference type="ARBA" id="ARBA00022481"/>
    </source>
</evidence>
<dbReference type="FunFam" id="3.40.50.300:FF:000631">
    <property type="entry name" value="Ras small monomeric GTPase"/>
    <property type="match status" value="1"/>
</dbReference>
<feature type="compositionally biased region" description="Basic residues" evidence="14">
    <location>
        <begin position="200"/>
        <end position="211"/>
    </location>
</feature>
<reference evidence="15" key="1">
    <citation type="journal article" date="2019" name="G3 (Bethesda)">
        <title>Genome Assemblies of Two Rare Opportunistic Yeast Pathogens: Diutina rugosa (syn. Candida rugosa) and Trichomonascus ciferrii (syn. Candida ciferrii).</title>
        <authorList>
            <person name="Mixao V."/>
            <person name="Saus E."/>
            <person name="Hansen A.P."/>
            <person name="Lass-Florl C."/>
            <person name="Gabaldon T."/>
        </authorList>
    </citation>
    <scope>NUCLEOTIDE SEQUENCE</scope>
    <source>
        <strain evidence="15">CBS 4856</strain>
    </source>
</reference>
<dbReference type="VEuPathDB" id="FungiDB:TRICI_005649"/>
<name>A0A642URB5_9ASCO</name>
<gene>
    <name evidence="15" type="ORF">TRICI_005649</name>
</gene>
<dbReference type="PRINTS" id="PR00449">
    <property type="entry name" value="RASTRNSFRMNG"/>
</dbReference>
<dbReference type="Proteomes" id="UP000761534">
    <property type="component" value="Unassembled WGS sequence"/>
</dbReference>
<evidence type="ECO:0000256" key="2">
    <source>
        <dbReference type="ARBA" id="ARBA00008344"/>
    </source>
</evidence>
<sequence length="248" mass="27874">MREYKLVVLGAGGVGKSSLTVQYVQGVYMETYDPTIEDSYKKMATIDNRQCNLEILDTAGIEQFTAMRELYIKNGEGFVLVYSITDESSLKELHALREQIARIKDNHNVPMVLVANKCDLADSRKVSSDAGVELAESWGKVPFYETSAKHRSNVDEVFTDLVRQIMKRDSTFGSIRGHSSSAGSDLSSLSSDIDTMPSSKVHHLSTQKSRRLQASSRKISQTWRKGNQQHTQQKIKQANKHHKDCTIM</sequence>
<evidence type="ECO:0000256" key="1">
    <source>
        <dbReference type="ARBA" id="ARBA00004342"/>
    </source>
</evidence>
<evidence type="ECO:0000256" key="8">
    <source>
        <dbReference type="ARBA" id="ARBA00023134"/>
    </source>
</evidence>
<dbReference type="GO" id="GO:2000114">
    <property type="term" value="P:regulation of establishment of cell polarity"/>
    <property type="evidence" value="ECO:0007669"/>
    <property type="project" value="UniProtKB-ARBA"/>
</dbReference>
<dbReference type="GO" id="GO:0003925">
    <property type="term" value="F:G protein activity"/>
    <property type="evidence" value="ECO:0007669"/>
    <property type="project" value="UniProtKB-EC"/>
</dbReference>
<dbReference type="CDD" id="cd04177">
    <property type="entry name" value="RSR1"/>
    <property type="match status" value="1"/>
</dbReference>
<keyword evidence="10" id="KW-0449">Lipoprotein</keyword>
<dbReference type="SUPFAM" id="SSF52540">
    <property type="entry name" value="P-loop containing nucleoside triphosphate hydrolases"/>
    <property type="match status" value="1"/>
</dbReference>
<dbReference type="InterPro" id="IPR020849">
    <property type="entry name" value="Small_GTPase_Ras-type"/>
</dbReference>
<feature type="compositionally biased region" description="Polar residues" evidence="14">
    <location>
        <begin position="212"/>
        <end position="236"/>
    </location>
</feature>
<dbReference type="GO" id="GO:0005886">
    <property type="term" value="C:plasma membrane"/>
    <property type="evidence" value="ECO:0007669"/>
    <property type="project" value="UniProtKB-SubCell"/>
</dbReference>
<keyword evidence="9" id="KW-0472">Membrane</keyword>
<comment type="subcellular location">
    <subcellularLocation>
        <location evidence="1">Cell membrane</location>
        <topology evidence="1">Lipid-anchor</topology>
        <orientation evidence="1">Cytoplasmic side</orientation>
    </subcellularLocation>
</comment>
<dbReference type="InterPro" id="IPR041841">
    <property type="entry name" value="Rsr1"/>
</dbReference>
<evidence type="ECO:0000313" key="16">
    <source>
        <dbReference type="Proteomes" id="UP000761534"/>
    </source>
</evidence>
<keyword evidence="11" id="KW-0636">Prenylation</keyword>
<evidence type="ECO:0000256" key="6">
    <source>
        <dbReference type="ARBA" id="ARBA00022741"/>
    </source>
</evidence>
<dbReference type="InterPro" id="IPR005225">
    <property type="entry name" value="Small_GTP-bd"/>
</dbReference>
<dbReference type="Gene3D" id="3.40.50.300">
    <property type="entry name" value="P-loop containing nucleotide triphosphate hydrolases"/>
    <property type="match status" value="1"/>
</dbReference>
<dbReference type="GO" id="GO:0005525">
    <property type="term" value="F:GTP binding"/>
    <property type="evidence" value="ECO:0007669"/>
    <property type="project" value="UniProtKB-KW"/>
</dbReference>
<comment type="catalytic activity">
    <reaction evidence="12">
        <text>GTP + H2O = GDP + phosphate + H(+)</text>
        <dbReference type="Rhea" id="RHEA:19669"/>
        <dbReference type="ChEBI" id="CHEBI:15377"/>
        <dbReference type="ChEBI" id="CHEBI:15378"/>
        <dbReference type="ChEBI" id="CHEBI:37565"/>
        <dbReference type="ChEBI" id="CHEBI:43474"/>
        <dbReference type="ChEBI" id="CHEBI:58189"/>
        <dbReference type="EC" id="3.6.5.2"/>
    </reaction>
</comment>
<feature type="region of interest" description="Disordered" evidence="14">
    <location>
        <begin position="173"/>
        <end position="248"/>
    </location>
</feature>
<evidence type="ECO:0000256" key="7">
    <source>
        <dbReference type="ARBA" id="ARBA00022801"/>
    </source>
</evidence>
<evidence type="ECO:0000256" key="4">
    <source>
        <dbReference type="ARBA" id="ARBA00022475"/>
    </source>
</evidence>
<dbReference type="NCBIfam" id="TIGR00231">
    <property type="entry name" value="small_GTP"/>
    <property type="match status" value="1"/>
</dbReference>
<comment type="caution">
    <text evidence="15">The sequence shown here is derived from an EMBL/GenBank/DDBJ whole genome shotgun (WGS) entry which is preliminary data.</text>
</comment>
<dbReference type="PROSITE" id="PS51421">
    <property type="entry name" value="RAS"/>
    <property type="match status" value="1"/>
</dbReference>
<dbReference type="GO" id="GO:0007165">
    <property type="term" value="P:signal transduction"/>
    <property type="evidence" value="ECO:0007669"/>
    <property type="project" value="InterPro"/>
</dbReference>
<evidence type="ECO:0000256" key="13">
    <source>
        <dbReference type="ARBA" id="ARBA00072720"/>
    </source>
</evidence>
<dbReference type="SMART" id="SM00175">
    <property type="entry name" value="RAB"/>
    <property type="match status" value="1"/>
</dbReference>
<dbReference type="InterPro" id="IPR027417">
    <property type="entry name" value="P-loop_NTPase"/>
</dbReference>
<dbReference type="AlphaFoldDB" id="A0A642URB5"/>
<keyword evidence="16" id="KW-1185">Reference proteome</keyword>
<evidence type="ECO:0000256" key="10">
    <source>
        <dbReference type="ARBA" id="ARBA00023288"/>
    </source>
</evidence>
<organism evidence="15 16">
    <name type="scientific">Trichomonascus ciferrii</name>
    <dbReference type="NCBI Taxonomy" id="44093"/>
    <lineage>
        <taxon>Eukaryota</taxon>
        <taxon>Fungi</taxon>
        <taxon>Dikarya</taxon>
        <taxon>Ascomycota</taxon>
        <taxon>Saccharomycotina</taxon>
        <taxon>Dipodascomycetes</taxon>
        <taxon>Dipodascales</taxon>
        <taxon>Trichomonascaceae</taxon>
        <taxon>Trichomonascus</taxon>
        <taxon>Trichomonascus ciferrii complex</taxon>
    </lineage>
</organism>
<protein>
    <recommendedName>
        <fullName evidence="13">Ras-related protein RSR1</fullName>
        <ecNumber evidence="3">3.6.5.2</ecNumber>
    </recommendedName>
</protein>
<dbReference type="PROSITE" id="PS51419">
    <property type="entry name" value="RAB"/>
    <property type="match status" value="1"/>
</dbReference>
<dbReference type="Pfam" id="PF00071">
    <property type="entry name" value="Ras"/>
    <property type="match status" value="1"/>
</dbReference>
<keyword evidence="4" id="KW-1003">Cell membrane</keyword>
<dbReference type="SMART" id="SM00173">
    <property type="entry name" value="RAS"/>
    <property type="match status" value="1"/>
</dbReference>
<dbReference type="OrthoDB" id="5976022at2759"/>
<evidence type="ECO:0000313" key="15">
    <source>
        <dbReference type="EMBL" id="KAA8903838.1"/>
    </source>
</evidence>
<evidence type="ECO:0000256" key="12">
    <source>
        <dbReference type="ARBA" id="ARBA00048098"/>
    </source>
</evidence>
<dbReference type="SMART" id="SM00176">
    <property type="entry name" value="RAN"/>
    <property type="match status" value="1"/>
</dbReference>
<comment type="similarity">
    <text evidence="2">Belongs to the small GTPase superfamily. Ras family.</text>
</comment>
<evidence type="ECO:0000256" key="14">
    <source>
        <dbReference type="SAM" id="MobiDB-lite"/>
    </source>
</evidence>
<keyword evidence="7" id="KW-0378">Hydrolase</keyword>
<dbReference type="EMBL" id="SWFS01000438">
    <property type="protein sequence ID" value="KAA8903838.1"/>
    <property type="molecule type" value="Genomic_DNA"/>
</dbReference>